<evidence type="ECO:0000256" key="1">
    <source>
        <dbReference type="SAM" id="MobiDB-lite"/>
    </source>
</evidence>
<dbReference type="HOGENOM" id="CLU_046025_5_3_1"/>
<dbReference type="PANTHER" id="PTHR40465:SF1">
    <property type="entry name" value="DUF6534 DOMAIN-CONTAINING PROTEIN"/>
    <property type="match status" value="1"/>
</dbReference>
<feature type="transmembrane region" description="Helical" evidence="2">
    <location>
        <begin position="195"/>
        <end position="216"/>
    </location>
</feature>
<feature type="transmembrane region" description="Helical" evidence="2">
    <location>
        <begin position="152"/>
        <end position="175"/>
    </location>
</feature>
<gene>
    <name evidence="4" type="ORF">M413DRAFT_30248</name>
</gene>
<keyword evidence="2" id="KW-0812">Transmembrane</keyword>
<evidence type="ECO:0000313" key="4">
    <source>
        <dbReference type="EMBL" id="KIM38426.1"/>
    </source>
</evidence>
<evidence type="ECO:0000259" key="3">
    <source>
        <dbReference type="Pfam" id="PF20152"/>
    </source>
</evidence>
<evidence type="ECO:0000256" key="2">
    <source>
        <dbReference type="SAM" id="Phobius"/>
    </source>
</evidence>
<name>A0A0C3C498_HEBCY</name>
<dbReference type="STRING" id="686832.A0A0C3C498"/>
<evidence type="ECO:0000313" key="5">
    <source>
        <dbReference type="Proteomes" id="UP000053424"/>
    </source>
</evidence>
<keyword evidence="5" id="KW-1185">Reference proteome</keyword>
<feature type="transmembrane region" description="Helical" evidence="2">
    <location>
        <begin position="78"/>
        <end position="102"/>
    </location>
</feature>
<dbReference type="PANTHER" id="PTHR40465">
    <property type="entry name" value="CHROMOSOME 1, WHOLE GENOME SHOTGUN SEQUENCE"/>
    <property type="match status" value="1"/>
</dbReference>
<protein>
    <recommendedName>
        <fullName evidence="3">DUF6534 domain-containing protein</fullName>
    </recommendedName>
</protein>
<feature type="region of interest" description="Disordered" evidence="1">
    <location>
        <begin position="270"/>
        <end position="289"/>
    </location>
</feature>
<keyword evidence="2" id="KW-1133">Transmembrane helix</keyword>
<dbReference type="Proteomes" id="UP000053424">
    <property type="component" value="Unassembled WGS sequence"/>
</dbReference>
<dbReference type="Pfam" id="PF20152">
    <property type="entry name" value="DUF6534"/>
    <property type="match status" value="1"/>
</dbReference>
<feature type="transmembrane region" description="Helical" evidence="2">
    <location>
        <begin position="114"/>
        <end position="132"/>
    </location>
</feature>
<reference evidence="5" key="2">
    <citation type="submission" date="2015-01" db="EMBL/GenBank/DDBJ databases">
        <title>Evolutionary Origins and Diversification of the Mycorrhizal Mutualists.</title>
        <authorList>
            <consortium name="DOE Joint Genome Institute"/>
            <consortium name="Mycorrhizal Genomics Consortium"/>
            <person name="Kohler A."/>
            <person name="Kuo A."/>
            <person name="Nagy L.G."/>
            <person name="Floudas D."/>
            <person name="Copeland A."/>
            <person name="Barry K.W."/>
            <person name="Cichocki N."/>
            <person name="Veneault-Fourrey C."/>
            <person name="LaButti K."/>
            <person name="Lindquist E.A."/>
            <person name="Lipzen A."/>
            <person name="Lundell T."/>
            <person name="Morin E."/>
            <person name="Murat C."/>
            <person name="Riley R."/>
            <person name="Ohm R."/>
            <person name="Sun H."/>
            <person name="Tunlid A."/>
            <person name="Henrissat B."/>
            <person name="Grigoriev I.V."/>
            <person name="Hibbett D.S."/>
            <person name="Martin F."/>
        </authorList>
    </citation>
    <scope>NUCLEOTIDE SEQUENCE [LARGE SCALE GENOMIC DNA]</scope>
    <source>
        <strain evidence="5">h7</strain>
    </source>
</reference>
<dbReference type="InterPro" id="IPR045339">
    <property type="entry name" value="DUF6534"/>
</dbReference>
<feature type="compositionally biased region" description="Basic and acidic residues" evidence="1">
    <location>
        <begin position="270"/>
        <end position="283"/>
    </location>
</feature>
<feature type="domain" description="DUF6534" evidence="3">
    <location>
        <begin position="162"/>
        <end position="246"/>
    </location>
</feature>
<accession>A0A0C3C498</accession>
<feature type="transmembrane region" description="Helical" evidence="2">
    <location>
        <begin position="222"/>
        <end position="241"/>
    </location>
</feature>
<proteinExistence type="predicted"/>
<dbReference type="AlphaFoldDB" id="A0A0C3C498"/>
<dbReference type="EMBL" id="KN831791">
    <property type="protein sequence ID" value="KIM38426.1"/>
    <property type="molecule type" value="Genomic_DNA"/>
</dbReference>
<reference evidence="4 5" key="1">
    <citation type="submission" date="2014-04" db="EMBL/GenBank/DDBJ databases">
        <authorList>
            <consortium name="DOE Joint Genome Institute"/>
            <person name="Kuo A."/>
            <person name="Gay G."/>
            <person name="Dore J."/>
            <person name="Kohler A."/>
            <person name="Nagy L.G."/>
            <person name="Floudas D."/>
            <person name="Copeland A."/>
            <person name="Barry K.W."/>
            <person name="Cichocki N."/>
            <person name="Veneault-Fourrey C."/>
            <person name="LaButti K."/>
            <person name="Lindquist E.A."/>
            <person name="Lipzen A."/>
            <person name="Lundell T."/>
            <person name="Morin E."/>
            <person name="Murat C."/>
            <person name="Sun H."/>
            <person name="Tunlid A."/>
            <person name="Henrissat B."/>
            <person name="Grigoriev I.V."/>
            <person name="Hibbett D.S."/>
            <person name="Martin F."/>
            <person name="Nordberg H.P."/>
            <person name="Cantor M.N."/>
            <person name="Hua S.X."/>
        </authorList>
    </citation>
    <scope>NUCLEOTIDE SEQUENCE [LARGE SCALE GENOMIC DNA]</scope>
    <source>
        <strain evidence="5">h7</strain>
    </source>
</reference>
<organism evidence="4 5">
    <name type="scientific">Hebeloma cylindrosporum</name>
    <dbReference type="NCBI Taxonomy" id="76867"/>
    <lineage>
        <taxon>Eukaryota</taxon>
        <taxon>Fungi</taxon>
        <taxon>Dikarya</taxon>
        <taxon>Basidiomycota</taxon>
        <taxon>Agaricomycotina</taxon>
        <taxon>Agaricomycetes</taxon>
        <taxon>Agaricomycetidae</taxon>
        <taxon>Agaricales</taxon>
        <taxon>Agaricineae</taxon>
        <taxon>Hymenogastraceae</taxon>
        <taxon>Hebeloma</taxon>
    </lineage>
</organism>
<sequence>MVQAQLYYRNFSTDWIVQRISVCDIAGFDLNKTDVCILLHAQVAILLTLVTFNLLFTLRSGYFYLIVNFGNPKGLESVAWSFKLQLLINMLTVILVQGLYTLRIWKLGRHVSRIWPAVVVFIAACEWVFGFFVVMKSFRQNNFTDFDSMRQFIYATFAILAGVDVIIATAFCYVLNWSRSSFVGTNNKISTVMRYVVIAGFLTSACSLSTLIAYTAMPDNMVFMAINWLLPNLYINSYIAMLNARKCMNEQETLSVDGGVLSRRPALSIRTDDGNLHSGDDKAGPSVPLSPTRFTPSLSNKYDLEQDVIQTLPWRDQHAQTSTWCDQRVQSPIPSPNRVGNTEGEREIPRIHRIGKRQSRVVPLWVSRRIQMYHASQNGEPALPPGAYNPRAYAMQDRV</sequence>
<dbReference type="OrthoDB" id="2535105at2759"/>
<keyword evidence="2" id="KW-0472">Membrane</keyword>
<feature type="transmembrane region" description="Helical" evidence="2">
    <location>
        <begin position="37"/>
        <end position="58"/>
    </location>
</feature>